<dbReference type="InterPro" id="IPR027417">
    <property type="entry name" value="P-loop_NTPase"/>
</dbReference>
<organism evidence="5 6">
    <name type="scientific">Candidatus Magnetaquiglobus chichijimensis</name>
    <dbReference type="NCBI Taxonomy" id="3141448"/>
    <lineage>
        <taxon>Bacteria</taxon>
        <taxon>Pseudomonadati</taxon>
        <taxon>Pseudomonadota</taxon>
        <taxon>Magnetococcia</taxon>
        <taxon>Magnetococcales</taxon>
        <taxon>Candidatus Magnetaquicoccaceae</taxon>
        <taxon>Candidatus Magnetaquiglobus</taxon>
    </lineage>
</organism>
<sequence length="249" mass="28340">MQRIVLLAGPSCVGKAPLIRGMRMFYPELMGRFKQLVLFNDRTPRPGEEEGVDCFFRPRGEIEALRGKDGYIVADVRGELQALEIAQVQRIFDAGQIPFFEGNPFLPARLREVGLLDQFPAVSVFLSPLSRDEILYLKSLPLGVDMNKFISEVQRRKLLHRAVRQKMHLSLRDLEEIEKRCASALTDMREAWKFDHVITLHDGEGNDNWDACYYPIGSARKAMLAFASVLRGEDPVMGMDDPWSEDLLA</sequence>
<dbReference type="PROSITE" id="PS50052">
    <property type="entry name" value="GUANYLATE_KINASE_2"/>
    <property type="match status" value="1"/>
</dbReference>
<evidence type="ECO:0000313" key="6">
    <source>
        <dbReference type="Proteomes" id="UP001628193"/>
    </source>
</evidence>
<comment type="similarity">
    <text evidence="1">Belongs to the guanylate kinase family.</text>
</comment>
<dbReference type="GO" id="GO:0004385">
    <property type="term" value="F:GMP kinase activity"/>
    <property type="evidence" value="ECO:0007669"/>
    <property type="project" value="UniProtKB-EC"/>
</dbReference>
<proteinExistence type="inferred from homology"/>
<keyword evidence="2 5" id="KW-0808">Transferase</keyword>
<dbReference type="InterPro" id="IPR008145">
    <property type="entry name" value="GK/Ca_channel_bsu"/>
</dbReference>
<evidence type="ECO:0000256" key="3">
    <source>
        <dbReference type="ARBA" id="ARBA00022777"/>
    </source>
</evidence>
<evidence type="ECO:0000256" key="1">
    <source>
        <dbReference type="ARBA" id="ARBA00005790"/>
    </source>
</evidence>
<dbReference type="PANTHER" id="PTHR23117:SF13">
    <property type="entry name" value="GUANYLATE KINASE"/>
    <property type="match status" value="1"/>
</dbReference>
<evidence type="ECO:0000259" key="4">
    <source>
        <dbReference type="PROSITE" id="PS50052"/>
    </source>
</evidence>
<dbReference type="Proteomes" id="UP001628193">
    <property type="component" value="Unassembled WGS sequence"/>
</dbReference>
<dbReference type="Gene3D" id="3.40.50.300">
    <property type="entry name" value="P-loop containing nucleotide triphosphate hydrolases"/>
    <property type="match status" value="1"/>
</dbReference>
<dbReference type="RefSeq" id="WP_420904644.1">
    <property type="nucleotide sequence ID" value="NZ_BAAFGK010000004.1"/>
</dbReference>
<name>A0ABQ0C7R4_9PROT</name>
<gene>
    <name evidence="5" type="primary">gmk_2</name>
    <name evidence="5" type="ORF">SIID45300_01243</name>
</gene>
<evidence type="ECO:0000313" key="5">
    <source>
        <dbReference type="EMBL" id="GAB0056928.1"/>
    </source>
</evidence>
<keyword evidence="3 5" id="KW-0418">Kinase</keyword>
<protein>
    <submittedName>
        <fullName evidence="5">Guanylate kinase</fullName>
        <ecNumber evidence="5">2.7.4.8</ecNumber>
    </submittedName>
</protein>
<dbReference type="EMBL" id="BAAFGK010000004">
    <property type="protein sequence ID" value="GAB0056928.1"/>
    <property type="molecule type" value="Genomic_DNA"/>
</dbReference>
<feature type="domain" description="Guanylate kinase-like" evidence="4">
    <location>
        <begin position="2"/>
        <end position="221"/>
    </location>
</feature>
<keyword evidence="6" id="KW-1185">Reference proteome</keyword>
<accession>A0ABQ0C7R4</accession>
<dbReference type="InterPro" id="IPR008144">
    <property type="entry name" value="Guanylate_kin-like_dom"/>
</dbReference>
<dbReference type="SUPFAM" id="SSF52540">
    <property type="entry name" value="P-loop containing nucleoside triphosphate hydrolases"/>
    <property type="match status" value="1"/>
</dbReference>
<comment type="caution">
    <text evidence="5">The sequence shown here is derived from an EMBL/GenBank/DDBJ whole genome shotgun (WGS) entry which is preliminary data.</text>
</comment>
<dbReference type="EC" id="2.7.4.8" evidence="5"/>
<dbReference type="SMART" id="SM00072">
    <property type="entry name" value="GuKc"/>
    <property type="match status" value="1"/>
</dbReference>
<dbReference type="PANTHER" id="PTHR23117">
    <property type="entry name" value="GUANYLATE KINASE-RELATED"/>
    <property type="match status" value="1"/>
</dbReference>
<reference evidence="5 6" key="1">
    <citation type="submission" date="2024-09" db="EMBL/GenBank/DDBJ databases">
        <title>Draft genome sequence of Candidatus Magnetaquicoccaceae bacterium FCR-1.</title>
        <authorList>
            <person name="Shimoshige H."/>
            <person name="Shimamura S."/>
            <person name="Taoka A."/>
            <person name="Kobayashi H."/>
            <person name="Maekawa T."/>
        </authorList>
    </citation>
    <scope>NUCLEOTIDE SEQUENCE [LARGE SCALE GENOMIC DNA]</scope>
    <source>
        <strain evidence="5 6">FCR-1</strain>
    </source>
</reference>
<evidence type="ECO:0000256" key="2">
    <source>
        <dbReference type="ARBA" id="ARBA00022679"/>
    </source>
</evidence>